<dbReference type="GO" id="GO:0005634">
    <property type="term" value="C:nucleus"/>
    <property type="evidence" value="ECO:0007669"/>
    <property type="project" value="UniProtKB-SubCell"/>
</dbReference>
<dbReference type="Proteomes" id="UP000026915">
    <property type="component" value="Chromosome 9"/>
</dbReference>
<dbReference type="Pfam" id="PF21743">
    <property type="entry name" value="PTM_DIR17_Tudor"/>
    <property type="match status" value="1"/>
</dbReference>
<dbReference type="Pfam" id="PF02791">
    <property type="entry name" value="DDT"/>
    <property type="match status" value="1"/>
</dbReference>
<dbReference type="GO" id="GO:0000785">
    <property type="term" value="C:chromatin"/>
    <property type="evidence" value="ECO:0007669"/>
    <property type="project" value="UniProtKB-ARBA"/>
</dbReference>
<evidence type="ECO:0000256" key="3">
    <source>
        <dbReference type="ARBA" id="ARBA00022771"/>
    </source>
</evidence>
<dbReference type="Pfam" id="PF24294">
    <property type="entry name" value="Chromo_PTM"/>
    <property type="match status" value="1"/>
</dbReference>
<dbReference type="GO" id="GO:0008270">
    <property type="term" value="F:zinc ion binding"/>
    <property type="evidence" value="ECO:0007669"/>
    <property type="project" value="UniProtKB-KW"/>
</dbReference>
<dbReference type="InterPro" id="IPR019787">
    <property type="entry name" value="Znf_PHD-finger"/>
</dbReference>
<feature type="region of interest" description="Disordered" evidence="8">
    <location>
        <begin position="1547"/>
        <end position="1571"/>
    </location>
</feature>
<dbReference type="eggNOG" id="KOG1473">
    <property type="taxonomic scope" value="Eukaryota"/>
</dbReference>
<feature type="compositionally biased region" description="Basic residues" evidence="8">
    <location>
        <begin position="1"/>
        <end position="16"/>
    </location>
</feature>
<sequence length="1727" mass="192428">MEPKVPRPRGRPRKRRRPEEENESVAGDSKSNNSKTKKRALVTRSMALVGRYVFKEFGENVFLGKIVSYDTGLYRVDYEDGDFEDLESGELRELILEESYFDDDLSRRKVRLDELVLSRILKKQSELEEEKKKVEVLKKEVDGVETSALSELSGGMTVENDDGEQLEDDADSSSDSCEHACDRDLSLEAEVPVIPPPMLPPSSGTIGVPEECVSHLFSVYGFLRSFSIILFLSPFGLDDFVGSLNFSGPNPLLDAIHVSLMRALSCHLETVSLEGSELASKCLRCLDWSLLDTLTWPVYLVQYFMVMGFARGPEWKGFYEDVSEREYYSLPVTRKLMILQLLCDDILAYAELRAEIDMREATEVGTDPDAVVIDPPENGPRRVHPRYSKTSACKEREAMEIIAESHEVKSSSRTYSLGFRSAVGNAGVDADVDGNSDDCRLCGMDGTLLCCDGCPSAYHSRCIGVMKMYIPEGAWYCPECAIDKMGPAITVNTSLRGAELFGVDLYGQVFLGTCNHLLVLKASPDTESYLRYYNLNDIPKVLQVLFSSIQHKTLYFDICKAIIHYWNIPENLFSPLEMGGNVANRKEHAKISTRSPLPSGKESHKFLDSVDAENTISFSGSNVGVSCPDSSVDAMKQADLPGFLSNSGTMGGKDYPPMNKKLSEQIYIESAMSAASASQQAASDVTHQSLVDRSGVIDHNSCASGGNSSDSYGGPVNSIYFQANMFCRSIAGNHVGIASDARNSTVDYTYMGISFKPHVYVNHYIHGHFAAIASAKLAVLSSEESQVSELNKSGSARKVTSTSNIFLQIKAFSLAASRFFWPSAEKKLLDVPRERCGWCYSCKAPASSRRGCMLNSAVSTATRSANKILIGLPILKNGEGSLPSIATYIVYMEEGLRGFVTGPFLSPSYRKQWRSKMEEASTCSAIKALLLELEENISVIALLVDWIKLMDDWLVDSSVIQSTSSTVGLPQKRGPGGRRRRKQSVASEVTADDCDDKSFDWWRGGKLSTHIFQKAILPGSMVRKAAQQGGVRKISGINYVDDSEIPKRSRQLIWRAAVERSKNAAQLALQVRYLDLHVRWNDLVRPEHNIPDGKGTETEASVFRNAIICDKKSVENKIQYGVAFGNQKHLPSRVMKNIIDIDQTEDRKEKYWFLITHIPLYLIKEYEEKMSNVGLPSVKKASSELSELQRRQLKASRRNIFAYLTSKRDKLEKCYCASCQMDVLLSRNAVKCGTCQGYCHQDCTLSSMRMNGKVECLIICKQCYHAKVLGQNEISTKSPIIPLPLQGRDCLSAPAVTKGMQVKSSAQPIKPLVSIRSKENSVRIQERSSDTKQSASLSGLATKRSKLCNWGVIWRKKNSDETGIDFRRANIVARGGSDNHFLKPVCELCEQPYNSDLMYIHCETCRKWYHAEAVELEESRISDLVGFKCCKCRRIRGPECPYMDPELREQRRKKRLGKPQKQGQGSVVLDSDFGTISNFKECKPITRNVSTEHELVSANDPLLFSLSKVEQITENNSEVDVEWNTASGPGLQKLPVRRHVKREEVDGHAGGDLGHVELSSWPEPSNYTEPKEDTSLTFAEWDVSGNGLESELLFDYESLNYEDMEFEPQTYFSFTELLASDDGGQVDGHDATGDGSRNLENASGSISQDGVPEHRGTDTFSSQVEPMISENSDVNAPHCHVCLQNNPAPELYCDICGFLMHSHCSPWDELSSSEGGSWRCGRCREWR</sequence>
<reference evidence="11 12" key="1">
    <citation type="journal article" date="2013" name="Genome Biol.">
        <title>The genome sequence of the most widely cultivated cacao type and its use to identify candidate genes regulating pod color.</title>
        <authorList>
            <person name="Motamayor J.C."/>
            <person name="Mockaitis K."/>
            <person name="Schmutz J."/>
            <person name="Haiminen N."/>
            <person name="Iii D.L."/>
            <person name="Cornejo O."/>
            <person name="Findley S.D."/>
            <person name="Zheng P."/>
            <person name="Utro F."/>
            <person name="Royaert S."/>
            <person name="Saski C."/>
            <person name="Jenkins J."/>
            <person name="Podicheti R."/>
            <person name="Zhao M."/>
            <person name="Scheffler B.E."/>
            <person name="Stack J.C."/>
            <person name="Feltus F.A."/>
            <person name="Mustiga G.M."/>
            <person name="Amores F."/>
            <person name="Phillips W."/>
            <person name="Marelli J.P."/>
            <person name="May G.D."/>
            <person name="Shapiro H."/>
            <person name="Ma J."/>
            <person name="Bustamante C.D."/>
            <person name="Schnell R.J."/>
            <person name="Main D."/>
            <person name="Gilbert D."/>
            <person name="Parida L."/>
            <person name="Kuhn D.N."/>
        </authorList>
    </citation>
    <scope>NUCLEOTIDE SEQUENCE [LARGE SCALE GENOMIC DNA]</scope>
    <source>
        <strain evidence="12">cv. Matina 1-6</strain>
    </source>
</reference>
<dbReference type="FunCoup" id="A0A061GVR8">
    <property type="interactions" value="2449"/>
</dbReference>
<proteinExistence type="predicted"/>
<dbReference type="InterPro" id="IPR056618">
    <property type="entry name" value="Chromo_PTM"/>
</dbReference>
<feature type="compositionally biased region" description="Polar residues" evidence="8">
    <location>
        <begin position="1638"/>
        <end position="1648"/>
    </location>
</feature>
<dbReference type="OMA" id="LQIHSHC"/>
<keyword evidence="12" id="KW-1185">Reference proteome</keyword>
<evidence type="ECO:0000259" key="9">
    <source>
        <dbReference type="PROSITE" id="PS50016"/>
    </source>
</evidence>
<gene>
    <name evidence="11" type="ORF">TCM_041528</name>
</gene>
<feature type="region of interest" description="Disordered" evidence="8">
    <location>
        <begin position="150"/>
        <end position="178"/>
    </location>
</feature>
<dbReference type="Gramene" id="EOY33591">
    <property type="protein sequence ID" value="EOY33591"/>
    <property type="gene ID" value="TCM_041528"/>
</dbReference>
<dbReference type="EMBL" id="CM001887">
    <property type="protein sequence ID" value="EOY33591.1"/>
    <property type="molecule type" value="Genomic_DNA"/>
</dbReference>
<keyword evidence="3 6" id="KW-0863">Zinc-finger</keyword>
<dbReference type="PROSITE" id="PS01359">
    <property type="entry name" value="ZF_PHD_1"/>
    <property type="match status" value="1"/>
</dbReference>
<evidence type="ECO:0000256" key="8">
    <source>
        <dbReference type="SAM" id="MobiDB-lite"/>
    </source>
</evidence>
<evidence type="ECO:0000256" key="4">
    <source>
        <dbReference type="ARBA" id="ARBA00022833"/>
    </source>
</evidence>
<dbReference type="PROSITE" id="PS50827">
    <property type="entry name" value="DDT"/>
    <property type="match status" value="1"/>
</dbReference>
<dbReference type="InterPro" id="IPR011011">
    <property type="entry name" value="Znf_FYVE_PHD"/>
</dbReference>
<keyword evidence="7" id="KW-0175">Coiled coil</keyword>
<dbReference type="PROSITE" id="PS50016">
    <property type="entry name" value="ZF_PHD_2"/>
    <property type="match status" value="1"/>
</dbReference>
<evidence type="ECO:0000313" key="12">
    <source>
        <dbReference type="Proteomes" id="UP000026915"/>
    </source>
</evidence>
<keyword evidence="5" id="KW-0539">Nucleus</keyword>
<feature type="domain" description="PHD-type" evidence="9">
    <location>
        <begin position="436"/>
        <end position="483"/>
    </location>
</feature>
<keyword evidence="4" id="KW-0862">Zinc</keyword>
<feature type="region of interest" description="Disordered" evidence="8">
    <location>
        <begin position="1623"/>
        <end position="1660"/>
    </location>
</feature>
<accession>A0A061GVR8</accession>
<dbReference type="PANTHER" id="PTHR46508:SF1">
    <property type="entry name" value="PHD FINGER FAMILY PROTEIN"/>
    <property type="match status" value="1"/>
</dbReference>
<dbReference type="Pfam" id="PF15612">
    <property type="entry name" value="WHIM1"/>
    <property type="match status" value="1"/>
</dbReference>
<feature type="domain" description="DDT" evidence="10">
    <location>
        <begin position="210"/>
        <end position="270"/>
    </location>
</feature>
<dbReference type="Gene3D" id="3.30.40.10">
    <property type="entry name" value="Zinc/RING finger domain, C3HC4 (zinc finger)"/>
    <property type="match status" value="2"/>
</dbReference>
<dbReference type="STRING" id="3641.A0A061GVR8"/>
<dbReference type="InterPro" id="IPR001965">
    <property type="entry name" value="Znf_PHD"/>
</dbReference>
<dbReference type="InterPro" id="IPR013083">
    <property type="entry name" value="Znf_RING/FYVE/PHD"/>
</dbReference>
<feature type="region of interest" description="Disordered" evidence="8">
    <location>
        <begin position="1"/>
        <end position="39"/>
    </location>
</feature>
<evidence type="ECO:0000256" key="7">
    <source>
        <dbReference type="SAM" id="Coils"/>
    </source>
</evidence>
<keyword evidence="2" id="KW-0479">Metal-binding</keyword>
<name>A0A061GVR8_THECC</name>
<evidence type="ECO:0000313" key="11">
    <source>
        <dbReference type="EMBL" id="EOY33591.1"/>
    </source>
</evidence>
<dbReference type="InterPro" id="IPR018501">
    <property type="entry name" value="DDT_dom"/>
</dbReference>
<dbReference type="SUPFAM" id="SSF57903">
    <property type="entry name" value="FYVE/PHD zinc finger"/>
    <property type="match status" value="3"/>
</dbReference>
<evidence type="ECO:0000256" key="2">
    <source>
        <dbReference type="ARBA" id="ARBA00022723"/>
    </source>
</evidence>
<dbReference type="CDD" id="cd20401">
    <property type="entry name" value="Tudor_AtPTM-like"/>
    <property type="match status" value="1"/>
</dbReference>
<feature type="compositionally biased region" description="Acidic residues" evidence="8">
    <location>
        <begin position="159"/>
        <end position="172"/>
    </location>
</feature>
<dbReference type="CDD" id="cd15532">
    <property type="entry name" value="PHD2_CHD_II"/>
    <property type="match status" value="1"/>
</dbReference>
<dbReference type="InParanoid" id="A0A061GVR8"/>
<dbReference type="SMART" id="SM00249">
    <property type="entry name" value="PHD"/>
    <property type="match status" value="4"/>
</dbReference>
<protein>
    <submittedName>
        <fullName evidence="11">Chromodomain-helicase-DNA-binding protein Mi-2, putative isoform 2</fullName>
    </submittedName>
</protein>
<dbReference type="CDD" id="cd15489">
    <property type="entry name" value="PHD_SF"/>
    <property type="match status" value="3"/>
</dbReference>
<evidence type="ECO:0000256" key="5">
    <source>
        <dbReference type="ARBA" id="ARBA00023242"/>
    </source>
</evidence>
<evidence type="ECO:0000259" key="10">
    <source>
        <dbReference type="PROSITE" id="PS50827"/>
    </source>
</evidence>
<dbReference type="HOGENOM" id="CLU_002742_1_0_1"/>
<comment type="subcellular location">
    <subcellularLocation>
        <location evidence="1">Nucleus</location>
    </subcellularLocation>
</comment>
<feature type="region of interest" description="Disordered" evidence="8">
    <location>
        <begin position="965"/>
        <end position="987"/>
    </location>
</feature>
<dbReference type="SMART" id="SM00571">
    <property type="entry name" value="DDT"/>
    <property type="match status" value="1"/>
</dbReference>
<feature type="coiled-coil region" evidence="7">
    <location>
        <begin position="117"/>
        <end position="147"/>
    </location>
</feature>
<evidence type="ECO:0000256" key="1">
    <source>
        <dbReference type="ARBA" id="ARBA00004123"/>
    </source>
</evidence>
<dbReference type="InterPro" id="IPR028942">
    <property type="entry name" value="WHIM1_dom"/>
</dbReference>
<dbReference type="InterPro" id="IPR047365">
    <property type="entry name" value="Tudor_AtPTM-like"/>
</dbReference>
<organism evidence="11 12">
    <name type="scientific">Theobroma cacao</name>
    <name type="common">Cacao</name>
    <name type="synonym">Cocoa</name>
    <dbReference type="NCBI Taxonomy" id="3641"/>
    <lineage>
        <taxon>Eukaryota</taxon>
        <taxon>Viridiplantae</taxon>
        <taxon>Streptophyta</taxon>
        <taxon>Embryophyta</taxon>
        <taxon>Tracheophyta</taxon>
        <taxon>Spermatophyta</taxon>
        <taxon>Magnoliopsida</taxon>
        <taxon>eudicotyledons</taxon>
        <taxon>Gunneridae</taxon>
        <taxon>Pentapetalae</taxon>
        <taxon>rosids</taxon>
        <taxon>malvids</taxon>
        <taxon>Malvales</taxon>
        <taxon>Malvaceae</taxon>
        <taxon>Byttnerioideae</taxon>
        <taxon>Theobroma</taxon>
    </lineage>
</organism>
<dbReference type="InterPro" id="IPR019786">
    <property type="entry name" value="Zinc_finger_PHD-type_CS"/>
</dbReference>
<dbReference type="PANTHER" id="PTHR46508">
    <property type="entry name" value="PHD FINGER FAMILY PROTEIN"/>
    <property type="match status" value="1"/>
</dbReference>
<dbReference type="Pfam" id="PF00628">
    <property type="entry name" value="PHD"/>
    <property type="match status" value="1"/>
</dbReference>
<evidence type="ECO:0000256" key="6">
    <source>
        <dbReference type="PROSITE-ProRule" id="PRU00146"/>
    </source>
</evidence>